<protein>
    <submittedName>
        <fullName evidence="2">SSA27 protein</fullName>
    </submittedName>
</protein>
<dbReference type="AlphaFoldDB" id="A0A851P6J9"/>
<keyword evidence="3" id="KW-1185">Reference proteome</keyword>
<dbReference type="InterPro" id="IPR051888">
    <property type="entry name" value="UPF0148_domain"/>
</dbReference>
<dbReference type="Pfam" id="PF06677">
    <property type="entry name" value="Auto_anti-p27"/>
    <property type="match status" value="1"/>
</dbReference>
<sequence length="53" mass="5990">AGAGAEAEAEERWEAPPAAELQARRERQERVSRALGQYLLRGYRMLGRCCPRC</sequence>
<organism evidence="2 3">
    <name type="scientific">Penelope pileata</name>
    <dbReference type="NCBI Taxonomy" id="1118817"/>
    <lineage>
        <taxon>Eukaryota</taxon>
        <taxon>Metazoa</taxon>
        <taxon>Chordata</taxon>
        <taxon>Craniata</taxon>
        <taxon>Vertebrata</taxon>
        <taxon>Euteleostomi</taxon>
        <taxon>Archelosauria</taxon>
        <taxon>Archosauria</taxon>
        <taxon>Dinosauria</taxon>
        <taxon>Saurischia</taxon>
        <taxon>Theropoda</taxon>
        <taxon>Coelurosauria</taxon>
        <taxon>Aves</taxon>
        <taxon>Neognathae</taxon>
        <taxon>Galloanserae</taxon>
        <taxon>Galliformes</taxon>
        <taxon>Cracidae</taxon>
        <taxon>Penelope</taxon>
    </lineage>
</organism>
<dbReference type="PANTHER" id="PTHR16537">
    <property type="entry name" value="SJOEGREN SYNDROME/SCLERODERMA AUTOANTIGEN 1"/>
    <property type="match status" value="1"/>
</dbReference>
<feature type="region of interest" description="Disordered" evidence="1">
    <location>
        <begin position="1"/>
        <end position="26"/>
    </location>
</feature>
<evidence type="ECO:0000256" key="1">
    <source>
        <dbReference type="SAM" id="MobiDB-lite"/>
    </source>
</evidence>
<evidence type="ECO:0000313" key="2">
    <source>
        <dbReference type="EMBL" id="NXC46745.1"/>
    </source>
</evidence>
<feature type="non-terminal residue" evidence="2">
    <location>
        <position position="1"/>
    </location>
</feature>
<gene>
    <name evidence="2" type="primary">Sssca1</name>
    <name evidence="2" type="ORF">PENPIL_R15737</name>
</gene>
<proteinExistence type="predicted"/>
<comment type="caution">
    <text evidence="2">The sequence shown here is derived from an EMBL/GenBank/DDBJ whole genome shotgun (WGS) entry which is preliminary data.</text>
</comment>
<evidence type="ECO:0000313" key="3">
    <source>
        <dbReference type="Proteomes" id="UP000613066"/>
    </source>
</evidence>
<reference evidence="2" key="1">
    <citation type="submission" date="2019-09" db="EMBL/GenBank/DDBJ databases">
        <title>Bird 10,000 Genomes (B10K) Project - Family phase.</title>
        <authorList>
            <person name="Zhang G."/>
        </authorList>
    </citation>
    <scope>NUCLEOTIDE SEQUENCE</scope>
    <source>
        <strain evidence="2">B10K-DU-001-08</strain>
        <tissue evidence="2">Muscle</tissue>
    </source>
</reference>
<name>A0A851P6J9_9GALL</name>
<dbReference type="Proteomes" id="UP000613066">
    <property type="component" value="Unassembled WGS sequence"/>
</dbReference>
<dbReference type="InterPro" id="IPR009563">
    <property type="entry name" value="SSSCA1"/>
</dbReference>
<accession>A0A851P6J9</accession>
<dbReference type="PANTHER" id="PTHR16537:SF1">
    <property type="entry name" value="PROTEIN ZNRD2"/>
    <property type="match status" value="1"/>
</dbReference>
<dbReference type="EMBL" id="WBMW01004078">
    <property type="protein sequence ID" value="NXC46745.1"/>
    <property type="molecule type" value="Genomic_DNA"/>
</dbReference>
<feature type="non-terminal residue" evidence="2">
    <location>
        <position position="53"/>
    </location>
</feature>